<comment type="subcellular location">
    <subcellularLocation>
        <location evidence="2">Membrane</location>
        <topology evidence="2">Single-pass membrane protein</topology>
    </subcellularLocation>
</comment>
<keyword evidence="7" id="KW-0479">Metal-binding</keyword>
<keyword evidence="10" id="KW-0862">Zinc</keyword>
<evidence type="ECO:0000256" key="2">
    <source>
        <dbReference type="ARBA" id="ARBA00004167"/>
    </source>
</evidence>
<dbReference type="AlphaFoldDB" id="A0AAD8IM89"/>
<feature type="transmembrane region" description="Helical" evidence="16">
    <location>
        <begin position="41"/>
        <end position="63"/>
    </location>
</feature>
<keyword evidence="6 16" id="KW-0812">Transmembrane</keyword>
<dbReference type="InterPro" id="IPR001841">
    <property type="entry name" value="Znf_RING"/>
</dbReference>
<evidence type="ECO:0000256" key="9">
    <source>
        <dbReference type="ARBA" id="ARBA00022786"/>
    </source>
</evidence>
<name>A0AAD8IM89_9APIA</name>
<evidence type="ECO:0000256" key="1">
    <source>
        <dbReference type="ARBA" id="ARBA00000900"/>
    </source>
</evidence>
<reference evidence="18" key="2">
    <citation type="submission" date="2023-05" db="EMBL/GenBank/DDBJ databases">
        <authorList>
            <person name="Schelkunov M.I."/>
        </authorList>
    </citation>
    <scope>NUCLEOTIDE SEQUENCE</scope>
    <source>
        <strain evidence="18">Hsosn_3</strain>
        <tissue evidence="18">Leaf</tissue>
    </source>
</reference>
<evidence type="ECO:0000256" key="15">
    <source>
        <dbReference type="SAM" id="MobiDB-lite"/>
    </source>
</evidence>
<comment type="catalytic activity">
    <reaction evidence="1">
        <text>S-ubiquitinyl-[E2 ubiquitin-conjugating enzyme]-L-cysteine + [acceptor protein]-L-lysine = [E2 ubiquitin-conjugating enzyme]-L-cysteine + N(6)-ubiquitinyl-[acceptor protein]-L-lysine.</text>
        <dbReference type="EC" id="2.3.2.27"/>
    </reaction>
</comment>
<evidence type="ECO:0000256" key="16">
    <source>
        <dbReference type="SAM" id="Phobius"/>
    </source>
</evidence>
<dbReference type="GO" id="GO:0061630">
    <property type="term" value="F:ubiquitin protein ligase activity"/>
    <property type="evidence" value="ECO:0007669"/>
    <property type="project" value="UniProtKB-EC"/>
</dbReference>
<evidence type="ECO:0000256" key="11">
    <source>
        <dbReference type="ARBA" id="ARBA00022989"/>
    </source>
</evidence>
<keyword evidence="9" id="KW-0833">Ubl conjugation pathway</keyword>
<reference evidence="18" key="1">
    <citation type="submission" date="2023-02" db="EMBL/GenBank/DDBJ databases">
        <title>Genome of toxic invasive species Heracleum sosnowskyi carries increased number of genes despite the absence of recent whole-genome duplications.</title>
        <authorList>
            <person name="Schelkunov M."/>
            <person name="Shtratnikova V."/>
            <person name="Makarenko M."/>
            <person name="Klepikova A."/>
            <person name="Omelchenko D."/>
            <person name="Novikova G."/>
            <person name="Obukhova E."/>
            <person name="Bogdanov V."/>
            <person name="Penin A."/>
            <person name="Logacheva M."/>
        </authorList>
    </citation>
    <scope>NUCLEOTIDE SEQUENCE</scope>
    <source>
        <strain evidence="18">Hsosn_3</strain>
        <tissue evidence="18">Leaf</tissue>
    </source>
</reference>
<evidence type="ECO:0000256" key="3">
    <source>
        <dbReference type="ARBA" id="ARBA00004906"/>
    </source>
</evidence>
<evidence type="ECO:0000313" key="19">
    <source>
        <dbReference type="Proteomes" id="UP001237642"/>
    </source>
</evidence>
<evidence type="ECO:0000256" key="13">
    <source>
        <dbReference type="ARBA" id="ARBA00024209"/>
    </source>
</evidence>
<feature type="region of interest" description="Disordered" evidence="15">
    <location>
        <begin position="1"/>
        <end position="25"/>
    </location>
</feature>
<evidence type="ECO:0000256" key="7">
    <source>
        <dbReference type="ARBA" id="ARBA00022723"/>
    </source>
</evidence>
<dbReference type="EC" id="2.3.2.27" evidence="4"/>
<dbReference type="SMART" id="SM00184">
    <property type="entry name" value="RING"/>
    <property type="match status" value="1"/>
</dbReference>
<feature type="region of interest" description="Disordered" evidence="15">
    <location>
        <begin position="353"/>
        <end position="373"/>
    </location>
</feature>
<dbReference type="PANTHER" id="PTHR45768">
    <property type="entry name" value="E3 UBIQUITIN-PROTEIN LIGASE RNF13-LIKE"/>
    <property type="match status" value="1"/>
</dbReference>
<keyword evidence="8 14" id="KW-0863">Zinc-finger</keyword>
<evidence type="ECO:0000256" key="12">
    <source>
        <dbReference type="ARBA" id="ARBA00023136"/>
    </source>
</evidence>
<comment type="caution">
    <text evidence="18">The sequence shown here is derived from an EMBL/GenBank/DDBJ whole genome shotgun (WGS) entry which is preliminary data.</text>
</comment>
<accession>A0AAD8IM89</accession>
<evidence type="ECO:0000256" key="6">
    <source>
        <dbReference type="ARBA" id="ARBA00022692"/>
    </source>
</evidence>
<keyword evidence="5" id="KW-0808">Transferase</keyword>
<dbReference type="Pfam" id="PF13639">
    <property type="entry name" value="zf-RING_2"/>
    <property type="match status" value="1"/>
</dbReference>
<evidence type="ECO:0000256" key="5">
    <source>
        <dbReference type="ARBA" id="ARBA00022679"/>
    </source>
</evidence>
<dbReference type="Gene3D" id="3.30.40.10">
    <property type="entry name" value="Zinc/RING finger domain, C3HC4 (zinc finger)"/>
    <property type="match status" value="1"/>
</dbReference>
<dbReference type="GO" id="GO:0008270">
    <property type="term" value="F:zinc ion binding"/>
    <property type="evidence" value="ECO:0007669"/>
    <property type="project" value="UniProtKB-KW"/>
</dbReference>
<dbReference type="GO" id="GO:0016020">
    <property type="term" value="C:membrane"/>
    <property type="evidence" value="ECO:0007669"/>
    <property type="project" value="UniProtKB-SubCell"/>
</dbReference>
<dbReference type="InterPro" id="IPR013083">
    <property type="entry name" value="Znf_RING/FYVE/PHD"/>
</dbReference>
<dbReference type="PROSITE" id="PS50089">
    <property type="entry name" value="ZF_RING_2"/>
    <property type="match status" value="1"/>
</dbReference>
<evidence type="ECO:0000256" key="14">
    <source>
        <dbReference type="PROSITE-ProRule" id="PRU00175"/>
    </source>
</evidence>
<evidence type="ECO:0000259" key="17">
    <source>
        <dbReference type="PROSITE" id="PS50089"/>
    </source>
</evidence>
<feature type="domain" description="RING-type" evidence="17">
    <location>
        <begin position="123"/>
        <end position="165"/>
    </location>
</feature>
<evidence type="ECO:0000313" key="18">
    <source>
        <dbReference type="EMBL" id="KAK1388295.1"/>
    </source>
</evidence>
<sequence length="489" mass="54877">MDQVSNHSKFGKLLSPSQQPFSSPAPPSSNMFSLNNMVSPTILLIIIILASIFFISGLLHLLVRFLPRPLYRDPDDFDEATALHGPLQQLFHLHDAGVDQTFIDTLPIFSYKSIIGVKDPFDCAVCLCEFEGEDKLRLLPKCSHAFHMDCVDTWLLSHSTCPLCRSCLLSDFSSYNNNYRSPLLLVLESGSETSRELVNDREANLGSTRVLSHLGVEEFGSGRVEICRKSCEINVKEDENDQEKNKCGGDKIVTVKLGKFKNVDGRCIIESSDGNNSNVDARRCFSMGSFEYVMDEDTLLKVPVKTPMKKLSSKKPSLPLFPGKTLAMSECDCESRRYIDELEAFRGFNKNAGNSSNNITNADTGNGKSQRESFSISKIWLRGKKDKPDSSKEETSRRVSSFRFPLQNMVIADEMKAKKCWGDSRRRAASEIDIGRWGYGGSEMSFDEENQSCNSLESQANTQSFPRRTLLWLMGRQNKVVHSSFPTNV</sequence>
<keyword evidence="11 16" id="KW-1133">Transmembrane helix</keyword>
<evidence type="ECO:0000256" key="4">
    <source>
        <dbReference type="ARBA" id="ARBA00012483"/>
    </source>
</evidence>
<dbReference type="CDD" id="cd16461">
    <property type="entry name" value="RING-H2_EL5-like"/>
    <property type="match status" value="1"/>
</dbReference>
<evidence type="ECO:0000256" key="8">
    <source>
        <dbReference type="ARBA" id="ARBA00022771"/>
    </source>
</evidence>
<dbReference type="EMBL" id="JAUIZM010000004">
    <property type="protein sequence ID" value="KAK1388295.1"/>
    <property type="molecule type" value="Genomic_DNA"/>
</dbReference>
<evidence type="ECO:0000256" key="10">
    <source>
        <dbReference type="ARBA" id="ARBA00022833"/>
    </source>
</evidence>
<keyword evidence="12 16" id="KW-0472">Membrane</keyword>
<dbReference type="Proteomes" id="UP001237642">
    <property type="component" value="Unassembled WGS sequence"/>
</dbReference>
<dbReference type="SUPFAM" id="SSF57850">
    <property type="entry name" value="RING/U-box"/>
    <property type="match status" value="1"/>
</dbReference>
<protein>
    <recommendedName>
        <fullName evidence="4">RING-type E3 ubiquitin transferase</fullName>
        <ecNumber evidence="4">2.3.2.27</ecNumber>
    </recommendedName>
</protein>
<gene>
    <name evidence="18" type="ORF">POM88_016473</name>
</gene>
<dbReference type="PANTHER" id="PTHR45768:SF10">
    <property type="entry name" value="RING-H2 FINGER PROTEIN ATL13-RELATED"/>
    <property type="match status" value="1"/>
</dbReference>
<organism evidence="18 19">
    <name type="scientific">Heracleum sosnowskyi</name>
    <dbReference type="NCBI Taxonomy" id="360622"/>
    <lineage>
        <taxon>Eukaryota</taxon>
        <taxon>Viridiplantae</taxon>
        <taxon>Streptophyta</taxon>
        <taxon>Embryophyta</taxon>
        <taxon>Tracheophyta</taxon>
        <taxon>Spermatophyta</taxon>
        <taxon>Magnoliopsida</taxon>
        <taxon>eudicotyledons</taxon>
        <taxon>Gunneridae</taxon>
        <taxon>Pentapetalae</taxon>
        <taxon>asterids</taxon>
        <taxon>campanulids</taxon>
        <taxon>Apiales</taxon>
        <taxon>Apiaceae</taxon>
        <taxon>Apioideae</taxon>
        <taxon>apioid superclade</taxon>
        <taxon>Tordylieae</taxon>
        <taxon>Tordyliinae</taxon>
        <taxon>Heracleum</taxon>
    </lineage>
</organism>
<comment type="pathway">
    <text evidence="3">Protein modification; protein ubiquitination.</text>
</comment>
<dbReference type="FunFam" id="3.30.40.10:FF:000231">
    <property type="entry name" value="RING-H2 finger protein ATL46"/>
    <property type="match status" value="1"/>
</dbReference>
<comment type="similarity">
    <text evidence="13">Belongs to the RING-type zinc finger family. ATL subfamily.</text>
</comment>
<proteinExistence type="inferred from homology"/>
<keyword evidence="19" id="KW-1185">Reference proteome</keyword>